<proteinExistence type="predicted"/>
<organism evidence="1 2">
    <name type="scientific">Stomatobaculum longum</name>
    <dbReference type="NCBI Taxonomy" id="796942"/>
    <lineage>
        <taxon>Bacteria</taxon>
        <taxon>Bacillati</taxon>
        <taxon>Bacillota</taxon>
        <taxon>Clostridia</taxon>
        <taxon>Lachnospirales</taxon>
        <taxon>Lachnospiraceae</taxon>
        <taxon>Stomatobaculum</taxon>
    </lineage>
</organism>
<gene>
    <name evidence="1" type="ORF">HMPREF9623_01836</name>
</gene>
<dbReference type="EMBL" id="AGEL01000014">
    <property type="protein sequence ID" value="EHO15925.1"/>
    <property type="molecule type" value="Genomic_DNA"/>
</dbReference>
<sequence>MSLFLGPIHHWLYHKIRLQEELITTLAEREGARSGDSGKYETYVNRELRPLEELIDTDNIHGWLQARIHDAESRYAALVAAILKEDSGAKSRIEDEVFAFGASNAAPAEASPAEAYRFYGDNLVNGMPCDHVDRVTEQAEDHIAWILDQDLHGDFWIQAGQSPELYYALRLAEMRGMLSGTRLELLSPSEMSYVLKEKA</sequence>
<comment type="caution">
    <text evidence="1">The sequence shown here is derived from an EMBL/GenBank/DDBJ whole genome shotgun (WGS) entry which is preliminary data.</text>
</comment>
<name>A0AA36Y3S9_9FIRM</name>
<evidence type="ECO:0000313" key="1">
    <source>
        <dbReference type="EMBL" id="EHO15925.1"/>
    </source>
</evidence>
<reference evidence="1 2" key="1">
    <citation type="submission" date="2011-10" db="EMBL/GenBank/DDBJ databases">
        <title>The Genome Sequence of Lachnospiraceae bacterium ACC2.</title>
        <authorList>
            <consortium name="The Broad Institute Genome Sequencing Platform"/>
            <person name="Earl A."/>
            <person name="Ward D."/>
            <person name="Feldgarden M."/>
            <person name="Gevers D."/>
            <person name="Sizova M."/>
            <person name="Hazen A."/>
            <person name="Epstein S."/>
            <person name="Young S.K."/>
            <person name="Zeng Q."/>
            <person name="Gargeya S."/>
            <person name="Fitzgerald M."/>
            <person name="Haas B."/>
            <person name="Abouelleil A."/>
            <person name="Alvarado L."/>
            <person name="Arachchi H.M."/>
            <person name="Berlin A."/>
            <person name="Brown A."/>
            <person name="Chapman S.B."/>
            <person name="Chen Z."/>
            <person name="Dunbar C."/>
            <person name="Freedman E."/>
            <person name="Gearin G."/>
            <person name="Goldberg J."/>
            <person name="Griggs A."/>
            <person name="Gujja S."/>
            <person name="Heiman D."/>
            <person name="Howarth C."/>
            <person name="Larson L."/>
            <person name="Lui A."/>
            <person name="MacDonald P.J.P."/>
            <person name="Montmayeur A."/>
            <person name="Murphy C."/>
            <person name="Neiman D."/>
            <person name="Pearson M."/>
            <person name="Priest M."/>
            <person name="Roberts A."/>
            <person name="Saif S."/>
            <person name="Shea T."/>
            <person name="Shenoy N."/>
            <person name="Sisk P."/>
            <person name="Stolte C."/>
            <person name="Sykes S."/>
            <person name="Wortman J."/>
            <person name="Nusbaum C."/>
            <person name="Birren B."/>
        </authorList>
    </citation>
    <scope>NUCLEOTIDE SEQUENCE [LARGE SCALE GENOMIC DNA]</scope>
    <source>
        <strain evidence="1 2">ACC2</strain>
    </source>
</reference>
<protein>
    <submittedName>
        <fullName evidence="1">Uncharacterized protein</fullName>
    </submittedName>
</protein>
<keyword evidence="2" id="KW-1185">Reference proteome</keyword>
<accession>A0AA36Y3S9</accession>
<dbReference type="RefSeq" id="WP_009533654.1">
    <property type="nucleotide sequence ID" value="NZ_JH590864.1"/>
</dbReference>
<dbReference type="GeneID" id="86941556"/>
<dbReference type="Proteomes" id="UP000018466">
    <property type="component" value="Unassembled WGS sequence"/>
</dbReference>
<evidence type="ECO:0000313" key="2">
    <source>
        <dbReference type="Proteomes" id="UP000018466"/>
    </source>
</evidence>
<dbReference type="AlphaFoldDB" id="A0AA36Y3S9"/>